<accession>A0A1W6MGU1</accession>
<dbReference type="Gene3D" id="1.25.40.10">
    <property type="entry name" value="Tetratricopeptide repeat domain"/>
    <property type="match status" value="2"/>
</dbReference>
<dbReference type="AlphaFoldDB" id="A0A1W6MGU1"/>
<dbReference type="Proteomes" id="UP000193431">
    <property type="component" value="Chromosome"/>
</dbReference>
<keyword evidence="2" id="KW-1185">Reference proteome</keyword>
<dbReference type="STRING" id="331648.BST97_01560"/>
<name>A0A1W6MGU1_9FLAO</name>
<dbReference type="InterPro" id="IPR011990">
    <property type="entry name" value="TPR-like_helical_dom_sf"/>
</dbReference>
<sequence length="643" mass="73418">MFWLTFLSWYSYAQQDLAGHSAYVDAAFQKQAYEKAESWVATLDTFHATSTNDSLQFARVYSVAGNAMYARQAYQNSIEYFNLGINYCPQSVEQGYNLGAKLLFDRAFAEYELDLIEKSLNTTTAAFELINKAENPDLELKADIYQDLAYGNRVLGFYDRAEFYLDETSALIDQHFPDDLERQIGNRYARLLLSTKRVDAKAVETALAELEAFTQSHQTGKYGQVRLASATSLTGDFYLNNLKTSKDSLRDIAFAKAHLSKAIALSKDEFKSTEVQAKFNLAKANYYLKEYHNAIELYQILLEETQPSDRRRPFFSAGLVLSYSGLGQKQEMVLSFRSVMTDIHEGDEKLEPDFSNMVYSKHPYHADLIMKIAQESKKAFPDEVEVNALAKNATTAALKQFKASYRDTEYSDLLVTYYNKILKALLSDLNDDNDSEKISSILIDIEDIENRLMWSGFVTNSQSASTKFKDSLLRVNRRMLLEADSLKKKGQELEAKRILDIVRLQRKKLPQQEKLLQETINESLNLDGIAQNHTTPFLRYKIIDQDIYVFYLNLGKIGFEKLSGLTLKQLEKHLQATSRPNGSLLNLLDSKLLMPSIFKTEIPEQIIIIPDGILHHLAFESLLYRDSYLVNFTVIGYLPNPLC</sequence>
<gene>
    <name evidence="1" type="ORF">BST97_01560</name>
</gene>
<dbReference type="SUPFAM" id="SSF48452">
    <property type="entry name" value="TPR-like"/>
    <property type="match status" value="1"/>
</dbReference>
<organism evidence="1 2">
    <name type="scientific">Nonlabens spongiae</name>
    <dbReference type="NCBI Taxonomy" id="331648"/>
    <lineage>
        <taxon>Bacteria</taxon>
        <taxon>Pseudomonadati</taxon>
        <taxon>Bacteroidota</taxon>
        <taxon>Flavobacteriia</taxon>
        <taxon>Flavobacteriales</taxon>
        <taxon>Flavobacteriaceae</taxon>
        <taxon>Nonlabens</taxon>
    </lineage>
</organism>
<evidence type="ECO:0008006" key="3">
    <source>
        <dbReference type="Google" id="ProtNLM"/>
    </source>
</evidence>
<proteinExistence type="predicted"/>
<evidence type="ECO:0000313" key="2">
    <source>
        <dbReference type="Proteomes" id="UP000193431"/>
    </source>
</evidence>
<dbReference type="EMBL" id="CP019344">
    <property type="protein sequence ID" value="ARN76792.1"/>
    <property type="molecule type" value="Genomic_DNA"/>
</dbReference>
<evidence type="ECO:0000313" key="1">
    <source>
        <dbReference type="EMBL" id="ARN76792.1"/>
    </source>
</evidence>
<protein>
    <recommendedName>
        <fullName evidence="3">CHAT domain-containing protein</fullName>
    </recommendedName>
</protein>
<reference evidence="1 2" key="1">
    <citation type="submission" date="2016-11" db="EMBL/GenBank/DDBJ databases">
        <title>Trade-off between light-utilization and light-protection in marine flavobacteria.</title>
        <authorList>
            <person name="Kumagai Y."/>
        </authorList>
    </citation>
    <scope>NUCLEOTIDE SEQUENCE [LARGE SCALE GENOMIC DNA]</scope>
    <source>
        <strain evidence="1 2">JCM 13191</strain>
    </source>
</reference>